<dbReference type="PROSITE" id="PS51779">
    <property type="entry name" value="POTRA"/>
    <property type="match status" value="1"/>
</dbReference>
<evidence type="ECO:0000256" key="3">
    <source>
        <dbReference type="ARBA" id="ARBA00022519"/>
    </source>
</evidence>
<dbReference type="InterPro" id="IPR026579">
    <property type="entry name" value="FtsQ"/>
</dbReference>
<name>A0A501XG01_9SPHN</name>
<organism evidence="12 13">
    <name type="scientific">Sandaracinobacter neustonicus</name>
    <dbReference type="NCBI Taxonomy" id="1715348"/>
    <lineage>
        <taxon>Bacteria</taxon>
        <taxon>Pseudomonadati</taxon>
        <taxon>Pseudomonadota</taxon>
        <taxon>Alphaproteobacteria</taxon>
        <taxon>Sphingomonadales</taxon>
        <taxon>Sphingosinicellaceae</taxon>
        <taxon>Sandaracinobacter</taxon>
    </lineage>
</organism>
<feature type="transmembrane region" description="Helical" evidence="9">
    <location>
        <begin position="31"/>
        <end position="50"/>
    </location>
</feature>
<comment type="subcellular location">
    <subcellularLocation>
        <location evidence="9">Cell inner membrane</location>
        <topology evidence="9">Single-pass type II membrane protein</topology>
    </subcellularLocation>
    <subcellularLocation>
        <location evidence="1">Membrane</location>
    </subcellularLocation>
    <text evidence="9">Localizes to the division septum.</text>
</comment>
<dbReference type="GO" id="GO:0043093">
    <property type="term" value="P:FtsZ-dependent cytokinesis"/>
    <property type="evidence" value="ECO:0007669"/>
    <property type="project" value="UniProtKB-UniRule"/>
</dbReference>
<keyword evidence="13" id="KW-1185">Reference proteome</keyword>
<evidence type="ECO:0000256" key="5">
    <source>
        <dbReference type="ARBA" id="ARBA00022692"/>
    </source>
</evidence>
<evidence type="ECO:0000259" key="11">
    <source>
        <dbReference type="PROSITE" id="PS51779"/>
    </source>
</evidence>
<dbReference type="GO" id="GO:0032153">
    <property type="term" value="C:cell division site"/>
    <property type="evidence" value="ECO:0007669"/>
    <property type="project" value="UniProtKB-UniRule"/>
</dbReference>
<evidence type="ECO:0000256" key="2">
    <source>
        <dbReference type="ARBA" id="ARBA00022475"/>
    </source>
</evidence>
<dbReference type="EMBL" id="VFSU01000030">
    <property type="protein sequence ID" value="TPE59551.1"/>
    <property type="molecule type" value="Genomic_DNA"/>
</dbReference>
<evidence type="ECO:0000313" key="13">
    <source>
        <dbReference type="Proteomes" id="UP000319897"/>
    </source>
</evidence>
<keyword evidence="3 9" id="KW-0997">Cell inner membrane</keyword>
<dbReference type="Pfam" id="PF08478">
    <property type="entry name" value="POTRA_1"/>
    <property type="match status" value="1"/>
</dbReference>
<dbReference type="PANTHER" id="PTHR35851:SF1">
    <property type="entry name" value="CELL DIVISION PROTEIN FTSQ"/>
    <property type="match status" value="1"/>
</dbReference>
<keyword evidence="4 9" id="KW-0132">Cell division</keyword>
<dbReference type="RefSeq" id="WP_140928998.1">
    <property type="nucleotide sequence ID" value="NZ_VFSU01000030.1"/>
</dbReference>
<accession>A0A501XG01</accession>
<keyword evidence="6 9" id="KW-1133">Transmembrane helix</keyword>
<proteinExistence type="inferred from homology"/>
<feature type="compositionally biased region" description="Low complexity" evidence="10">
    <location>
        <begin position="285"/>
        <end position="308"/>
    </location>
</feature>
<evidence type="ECO:0000256" key="4">
    <source>
        <dbReference type="ARBA" id="ARBA00022618"/>
    </source>
</evidence>
<feature type="domain" description="POTRA" evidence="11">
    <location>
        <begin position="70"/>
        <end position="138"/>
    </location>
</feature>
<evidence type="ECO:0000256" key="6">
    <source>
        <dbReference type="ARBA" id="ARBA00022989"/>
    </source>
</evidence>
<evidence type="ECO:0000313" key="12">
    <source>
        <dbReference type="EMBL" id="TPE59551.1"/>
    </source>
</evidence>
<evidence type="ECO:0000256" key="9">
    <source>
        <dbReference type="HAMAP-Rule" id="MF_00911"/>
    </source>
</evidence>
<dbReference type="Gene3D" id="3.10.20.310">
    <property type="entry name" value="membrane protein fhac"/>
    <property type="match status" value="1"/>
</dbReference>
<dbReference type="GO" id="GO:0005886">
    <property type="term" value="C:plasma membrane"/>
    <property type="evidence" value="ECO:0007669"/>
    <property type="project" value="UniProtKB-SubCell"/>
</dbReference>
<reference evidence="12 13" key="1">
    <citation type="submission" date="2019-06" db="EMBL/GenBank/DDBJ databases">
        <authorList>
            <person name="Lee I."/>
            <person name="Jang G.I."/>
            <person name="Hwang C.Y."/>
        </authorList>
    </citation>
    <scope>NUCLEOTIDE SEQUENCE [LARGE SCALE GENOMIC DNA]</scope>
    <source>
        <strain evidence="12 13">PAMC 28131</strain>
    </source>
</reference>
<dbReference type="PANTHER" id="PTHR35851">
    <property type="entry name" value="CELL DIVISION PROTEIN FTSQ"/>
    <property type="match status" value="1"/>
</dbReference>
<keyword evidence="2 9" id="KW-1003">Cell membrane</keyword>
<comment type="function">
    <text evidence="9">Essential cell division protein.</text>
</comment>
<dbReference type="InterPro" id="IPR013685">
    <property type="entry name" value="POTRA_FtsQ_type"/>
</dbReference>
<keyword evidence="5 9" id="KW-0812">Transmembrane</keyword>
<comment type="caution">
    <text evidence="12">The sequence shown here is derived from an EMBL/GenBank/DDBJ whole genome shotgun (WGS) entry which is preliminary data.</text>
</comment>
<dbReference type="Proteomes" id="UP000319897">
    <property type="component" value="Unassembled WGS sequence"/>
</dbReference>
<dbReference type="InterPro" id="IPR034746">
    <property type="entry name" value="POTRA"/>
</dbReference>
<dbReference type="HAMAP" id="MF_00911">
    <property type="entry name" value="FtsQ_subfam"/>
    <property type="match status" value="1"/>
</dbReference>
<dbReference type="InterPro" id="IPR045335">
    <property type="entry name" value="FtsQ_C_sf"/>
</dbReference>
<dbReference type="Pfam" id="PF03799">
    <property type="entry name" value="FtsQ_DivIB_C"/>
    <property type="match status" value="1"/>
</dbReference>
<gene>
    <name evidence="9" type="primary">ftsQ</name>
    <name evidence="12" type="ORF">FJQ54_13820</name>
</gene>
<dbReference type="GO" id="GO:0090529">
    <property type="term" value="P:cell septum assembly"/>
    <property type="evidence" value="ECO:0007669"/>
    <property type="project" value="InterPro"/>
</dbReference>
<comment type="similarity">
    <text evidence="9">Belongs to the FtsQ/DivIB family. FtsQ subfamily.</text>
</comment>
<evidence type="ECO:0000256" key="1">
    <source>
        <dbReference type="ARBA" id="ARBA00004370"/>
    </source>
</evidence>
<dbReference type="AlphaFoldDB" id="A0A501XG01"/>
<feature type="region of interest" description="Disordered" evidence="10">
    <location>
        <begin position="266"/>
        <end position="321"/>
    </location>
</feature>
<evidence type="ECO:0000256" key="10">
    <source>
        <dbReference type="SAM" id="MobiDB-lite"/>
    </source>
</evidence>
<sequence>MSRKPRKQSDQRKSAPQSVAIPVAPRTAWRLILGSVGALGLTAAVVWAVAAGVPRSATMGIATAASNAGFTVRQVEIEGAVNQPRLSIYRELLQGGSDSMLLADLDEMRARLIALPWVKEAEIQRRWPDRLLISITERKPAALWQWKGRLRLIDAEGQVLPAPDLAQFGALPLLVGEHARLQAPGILKIVASRPDLSDQVEAALWVGDRRWDVRMKSGETVSLPEGPQAEASWLRFADVHKQTPLLGRGFVRFDLRIPDKMVVRVETDPGQTVKPRAAPPPPVAQAPATVQPQAAQPQPAQPMQTARATLSPPRQPQEVVI</sequence>
<dbReference type="OrthoDB" id="9783091at2"/>
<protein>
    <recommendedName>
        <fullName evidence="9">Cell division protein FtsQ</fullName>
    </recommendedName>
</protein>
<keyword evidence="7 9" id="KW-0472">Membrane</keyword>
<dbReference type="InterPro" id="IPR005548">
    <property type="entry name" value="Cell_div_FtsQ/DivIB_C"/>
</dbReference>
<dbReference type="Gene3D" id="3.40.50.11690">
    <property type="entry name" value="Cell division protein FtsQ/DivIB"/>
    <property type="match status" value="1"/>
</dbReference>
<keyword evidence="8 9" id="KW-0131">Cell cycle</keyword>
<evidence type="ECO:0000256" key="8">
    <source>
        <dbReference type="ARBA" id="ARBA00023306"/>
    </source>
</evidence>
<evidence type="ECO:0000256" key="7">
    <source>
        <dbReference type="ARBA" id="ARBA00023136"/>
    </source>
</evidence>